<feature type="domain" description="Peptidase S33 tripeptidyl aminopeptidase-like C-terminal" evidence="5">
    <location>
        <begin position="469"/>
        <end position="542"/>
    </location>
</feature>
<accession>A0ABS4U9K8</accession>
<keyword evidence="7" id="KW-1185">Reference proteome</keyword>
<gene>
    <name evidence="6" type="ORF">JOF33_001912</name>
</gene>
<dbReference type="InterPro" id="IPR029058">
    <property type="entry name" value="AB_hydrolase_fold"/>
</dbReference>
<keyword evidence="2" id="KW-0378">Hydrolase</keyword>
<evidence type="ECO:0000313" key="6">
    <source>
        <dbReference type="EMBL" id="MBP2333213.1"/>
    </source>
</evidence>
<name>A0ABS4U9K8_9CORY</name>
<dbReference type="InterPro" id="IPR013595">
    <property type="entry name" value="Pept_S33_TAP-like_C"/>
</dbReference>
<dbReference type="Gene3D" id="3.40.50.1820">
    <property type="entry name" value="alpha/beta hydrolase"/>
    <property type="match status" value="1"/>
</dbReference>
<reference evidence="6 7" key="1">
    <citation type="submission" date="2021-03" db="EMBL/GenBank/DDBJ databases">
        <title>Sequencing the genomes of 1000 actinobacteria strains.</title>
        <authorList>
            <person name="Klenk H.-P."/>
        </authorList>
    </citation>
    <scope>NUCLEOTIDE SEQUENCE [LARGE SCALE GENOMIC DNA]</scope>
    <source>
        <strain evidence="6 7">DSM 44506</strain>
    </source>
</reference>
<dbReference type="InterPro" id="IPR000073">
    <property type="entry name" value="AB_hydrolase_1"/>
</dbReference>
<dbReference type="Pfam" id="PF08386">
    <property type="entry name" value="Abhydrolase_4"/>
    <property type="match status" value="1"/>
</dbReference>
<evidence type="ECO:0000256" key="1">
    <source>
        <dbReference type="ARBA" id="ARBA00010088"/>
    </source>
</evidence>
<feature type="chain" id="PRO_5046464674" evidence="3">
    <location>
        <begin position="23"/>
        <end position="555"/>
    </location>
</feature>
<protein>
    <submittedName>
        <fullName evidence="6">Pimeloyl-ACP methyl ester carboxylesterase</fullName>
    </submittedName>
</protein>
<evidence type="ECO:0000256" key="2">
    <source>
        <dbReference type="ARBA" id="ARBA00022801"/>
    </source>
</evidence>
<dbReference type="EMBL" id="JAGINY010000001">
    <property type="protein sequence ID" value="MBP2333213.1"/>
    <property type="molecule type" value="Genomic_DNA"/>
</dbReference>
<evidence type="ECO:0000259" key="5">
    <source>
        <dbReference type="Pfam" id="PF08386"/>
    </source>
</evidence>
<comment type="caution">
    <text evidence="6">The sequence shown here is derived from an EMBL/GenBank/DDBJ whole genome shotgun (WGS) entry which is preliminary data.</text>
</comment>
<dbReference type="PANTHER" id="PTHR43248:SF30">
    <property type="entry name" value="AB HYDROLASE-1 DOMAIN-CONTAINING PROTEIN"/>
    <property type="match status" value="1"/>
</dbReference>
<dbReference type="SUPFAM" id="SSF53474">
    <property type="entry name" value="alpha/beta-Hydrolases"/>
    <property type="match status" value="1"/>
</dbReference>
<sequence>MKKPSLAAFGAASAAASGAASAAEHGAEARSASRASSAPSSRTSFFRRALAPVTALALAGTLLSVPQASAGGPAGPDDLGGLDWGACPTAAMTAPGTVCADIDVPRDYSDPEGATISLTVSRVPATGERRGVIAGNPGGPGGDALGMFSDEAVKMPAAVREHFDLIAVEPRGLTWGTPLNCNVADIPMTGLLSGQVGAMHASCEANDPGYAGTITTENTARDLNHVRDVLGQDVMHLYGLSYGTDLMSTYATLFPDKTGRMVLDSSLDPADRYFRLGDSREPWRREALNAMFQWIADRDDEYGLGTTALQVYARWSQRINEEVGAPGQVYPPPTQVGDVPAAFADDPEAFMQLADGVLPVAWRGHSFAANVLRPGAGNQSVLLQQTFAATYSESMWPDIAGAVVTGEVETPELPEGVTPEDMIAQTEAMGIIERAIICNDNVTAADPSRIPRTYVDQFTGGDIFRLNADALSSGQLCLGWPGQGAAVELNGDALESKPLLLHYDRDAAVTGTGGRAMQAAMGGELIELPGHGHGVLVAHNDADEIADVVAAHYLG</sequence>
<feature type="signal peptide" evidence="3">
    <location>
        <begin position="1"/>
        <end position="22"/>
    </location>
</feature>
<dbReference type="RefSeq" id="WP_209653830.1">
    <property type="nucleotide sequence ID" value="NZ_CP047357.1"/>
</dbReference>
<comment type="similarity">
    <text evidence="1">Belongs to the peptidase S33 family.</text>
</comment>
<evidence type="ECO:0000259" key="4">
    <source>
        <dbReference type="Pfam" id="PF00561"/>
    </source>
</evidence>
<dbReference type="PANTHER" id="PTHR43248">
    <property type="entry name" value="2-SUCCINYL-6-HYDROXY-2,4-CYCLOHEXADIENE-1-CARBOXYLATE SYNTHASE"/>
    <property type="match status" value="1"/>
</dbReference>
<dbReference type="InterPro" id="IPR051601">
    <property type="entry name" value="Serine_prot/Carboxylest_S33"/>
</dbReference>
<dbReference type="Proteomes" id="UP001519305">
    <property type="component" value="Unassembled WGS sequence"/>
</dbReference>
<keyword evidence="3" id="KW-0732">Signal</keyword>
<feature type="domain" description="AB hydrolase-1" evidence="4">
    <location>
        <begin position="138"/>
        <end position="271"/>
    </location>
</feature>
<evidence type="ECO:0000313" key="7">
    <source>
        <dbReference type="Proteomes" id="UP001519305"/>
    </source>
</evidence>
<evidence type="ECO:0000256" key="3">
    <source>
        <dbReference type="SAM" id="SignalP"/>
    </source>
</evidence>
<proteinExistence type="inferred from homology"/>
<dbReference type="Pfam" id="PF00561">
    <property type="entry name" value="Abhydrolase_1"/>
    <property type="match status" value="1"/>
</dbReference>
<organism evidence="6 7">
    <name type="scientific">Corynebacterium freneyi</name>
    <dbReference type="NCBI Taxonomy" id="134034"/>
    <lineage>
        <taxon>Bacteria</taxon>
        <taxon>Bacillati</taxon>
        <taxon>Actinomycetota</taxon>
        <taxon>Actinomycetes</taxon>
        <taxon>Mycobacteriales</taxon>
        <taxon>Corynebacteriaceae</taxon>
        <taxon>Corynebacterium</taxon>
    </lineage>
</organism>